<keyword evidence="2" id="KW-1185">Reference proteome</keyword>
<dbReference type="OrthoDB" id="2019593at2759"/>
<dbReference type="GO" id="GO:0010150">
    <property type="term" value="P:leaf senescence"/>
    <property type="evidence" value="ECO:0007669"/>
    <property type="project" value="InterPro"/>
</dbReference>
<gene>
    <name evidence="1" type="ORF">FRX31_007037</name>
</gene>
<protein>
    <submittedName>
        <fullName evidence="1">Senescence-associated protein spa15 protein</fullName>
    </submittedName>
</protein>
<dbReference type="EMBL" id="JABWDY010006870">
    <property type="protein sequence ID" value="KAF5203376.1"/>
    <property type="molecule type" value="Genomic_DNA"/>
</dbReference>
<accession>A0A7J6X0W2</accession>
<sequence>MMVSKMYTIPLCREQGYLSADDMMSIMLEKNGKTVDFLSSGISTNCITAIQEAYWSMTSTLSEVDGIDYTDPEELEFVVATLIDLDAMDGKRSVSLLGEYSSSPDVSTRQALANALTAAPSMWTLEMQAWPHGCLTGENWDDNDGVVSKRSQLVPGKNVWVNIDVSMTHDVGGPGTIGIFKKEFGKTAKANQIIKEFVILLLLKRVTVGLWSVCCRFSLPETSS</sequence>
<comment type="caution">
    <text evidence="1">The sequence shown here is derived from an EMBL/GenBank/DDBJ whole genome shotgun (WGS) entry which is preliminary data.</text>
</comment>
<dbReference type="AlphaFoldDB" id="A0A7J6X0W2"/>
<reference evidence="1 2" key="1">
    <citation type="submission" date="2020-06" db="EMBL/GenBank/DDBJ databases">
        <title>Transcriptomic and genomic resources for Thalictrum thalictroides and T. hernandezii: Facilitating candidate gene discovery in an emerging model plant lineage.</title>
        <authorList>
            <person name="Arias T."/>
            <person name="Riano-Pachon D.M."/>
            <person name="Di Stilio V.S."/>
        </authorList>
    </citation>
    <scope>NUCLEOTIDE SEQUENCE [LARGE SCALE GENOMIC DNA]</scope>
    <source>
        <strain evidence="2">cv. WT478/WT964</strain>
        <tissue evidence="1">Leaves</tissue>
    </source>
</reference>
<proteinExistence type="predicted"/>
<name>A0A7J6X0W2_THATH</name>
<dbReference type="InterPro" id="IPR044973">
    <property type="entry name" value="AAF-like"/>
</dbReference>
<dbReference type="GO" id="GO:0009507">
    <property type="term" value="C:chloroplast"/>
    <property type="evidence" value="ECO:0007669"/>
    <property type="project" value="TreeGrafter"/>
</dbReference>
<organism evidence="1 2">
    <name type="scientific">Thalictrum thalictroides</name>
    <name type="common">Rue-anemone</name>
    <name type="synonym">Anemone thalictroides</name>
    <dbReference type="NCBI Taxonomy" id="46969"/>
    <lineage>
        <taxon>Eukaryota</taxon>
        <taxon>Viridiplantae</taxon>
        <taxon>Streptophyta</taxon>
        <taxon>Embryophyta</taxon>
        <taxon>Tracheophyta</taxon>
        <taxon>Spermatophyta</taxon>
        <taxon>Magnoliopsida</taxon>
        <taxon>Ranunculales</taxon>
        <taxon>Ranunculaceae</taxon>
        <taxon>Thalictroideae</taxon>
        <taxon>Thalictrum</taxon>
    </lineage>
</organism>
<dbReference type="PANTHER" id="PTHR36725">
    <property type="entry name" value="SENESCENCE-ASSOCIATED PROTEIN AAF, CHLOROLPLASTIC"/>
    <property type="match status" value="1"/>
</dbReference>
<dbReference type="PANTHER" id="PTHR36725:SF1">
    <property type="entry name" value="SENESCENCE-ASSOCIATED PROTEIN AAF, CHLOROLPLASTIC"/>
    <property type="match status" value="1"/>
</dbReference>
<dbReference type="Proteomes" id="UP000554482">
    <property type="component" value="Unassembled WGS sequence"/>
</dbReference>
<evidence type="ECO:0000313" key="2">
    <source>
        <dbReference type="Proteomes" id="UP000554482"/>
    </source>
</evidence>
<dbReference type="GO" id="GO:0034599">
    <property type="term" value="P:cellular response to oxidative stress"/>
    <property type="evidence" value="ECO:0007669"/>
    <property type="project" value="TreeGrafter"/>
</dbReference>
<evidence type="ECO:0000313" key="1">
    <source>
        <dbReference type="EMBL" id="KAF5203376.1"/>
    </source>
</evidence>